<reference evidence="2" key="1">
    <citation type="submission" date="2023-06" db="EMBL/GenBank/DDBJ databases">
        <title>Reference genome for the Northern bat (Eptesicus nilssonii), a most northern bat species.</title>
        <authorList>
            <person name="Laine V.N."/>
            <person name="Pulliainen A.T."/>
            <person name="Lilley T.M."/>
        </authorList>
    </citation>
    <scope>NUCLEOTIDE SEQUENCE</scope>
    <source>
        <strain evidence="2">BLF_Eptnil</strain>
        <tissue evidence="2">Kidney</tissue>
    </source>
</reference>
<feature type="region of interest" description="Disordered" evidence="1">
    <location>
        <begin position="30"/>
        <end position="70"/>
    </location>
</feature>
<evidence type="ECO:0000256" key="1">
    <source>
        <dbReference type="SAM" id="MobiDB-lite"/>
    </source>
</evidence>
<name>A0AA40LJP4_CNENI</name>
<dbReference type="Proteomes" id="UP001177744">
    <property type="component" value="Unassembled WGS sequence"/>
</dbReference>
<accession>A0AA40LJP4</accession>
<protein>
    <submittedName>
        <fullName evidence="2">Uncharacterized protein</fullName>
    </submittedName>
</protein>
<feature type="region of interest" description="Disordered" evidence="1">
    <location>
        <begin position="140"/>
        <end position="181"/>
    </location>
</feature>
<keyword evidence="3" id="KW-1185">Reference proteome</keyword>
<evidence type="ECO:0000313" key="2">
    <source>
        <dbReference type="EMBL" id="KAK1334274.1"/>
    </source>
</evidence>
<dbReference type="AlphaFoldDB" id="A0AA40LJP4"/>
<evidence type="ECO:0000313" key="3">
    <source>
        <dbReference type="Proteomes" id="UP001177744"/>
    </source>
</evidence>
<dbReference type="EMBL" id="JAULJE010000015">
    <property type="protein sequence ID" value="KAK1334274.1"/>
    <property type="molecule type" value="Genomic_DNA"/>
</dbReference>
<sequence>MRLLGGPEAHTVPRLQRLAVLITSLRRDSGAVTQAEGGPQGLRDPGGIPKAQRRHRGQTRGGWGSRLGQRTLSSRRQLRHKLSVCAMAVLRNRRGLWGSELTSSHGPSKAGELGACLLRHQAFQKPPPSRRLLKGLVHQRTSTQLPRDQNPGAAQMKKTANSSHPQAGLRGPDTPLASRDPGRLAPVRAVLATGLKRTMPIRTVITREVNAWPPSFKGQTFGLDAKTAGDFNLKPIFIYHSENPRSLMNHAKSTLPVPYKWNNQV</sequence>
<organism evidence="2 3">
    <name type="scientific">Cnephaeus nilssonii</name>
    <name type="common">Northern bat</name>
    <name type="synonym">Eptesicus nilssonii</name>
    <dbReference type="NCBI Taxonomy" id="3371016"/>
    <lineage>
        <taxon>Eukaryota</taxon>
        <taxon>Metazoa</taxon>
        <taxon>Chordata</taxon>
        <taxon>Craniata</taxon>
        <taxon>Vertebrata</taxon>
        <taxon>Euteleostomi</taxon>
        <taxon>Mammalia</taxon>
        <taxon>Eutheria</taxon>
        <taxon>Laurasiatheria</taxon>
        <taxon>Chiroptera</taxon>
        <taxon>Yangochiroptera</taxon>
        <taxon>Vespertilionidae</taxon>
        <taxon>Cnephaeus</taxon>
    </lineage>
</organism>
<comment type="caution">
    <text evidence="2">The sequence shown here is derived from an EMBL/GenBank/DDBJ whole genome shotgun (WGS) entry which is preliminary data.</text>
</comment>
<proteinExistence type="predicted"/>
<gene>
    <name evidence="2" type="ORF">QTO34_005277</name>
</gene>